<name>A0A7X0P7T0_9ACTN</name>
<dbReference type="Pfam" id="PF03067">
    <property type="entry name" value="LPMO_10"/>
    <property type="match status" value="1"/>
</dbReference>
<evidence type="ECO:0000256" key="3">
    <source>
        <dbReference type="SAM" id="SignalP"/>
    </source>
</evidence>
<reference evidence="5 6" key="1">
    <citation type="submission" date="2020-08" db="EMBL/GenBank/DDBJ databases">
        <title>Sequencing the genomes of 1000 actinobacteria strains.</title>
        <authorList>
            <person name="Klenk H.-P."/>
        </authorList>
    </citation>
    <scope>NUCLEOTIDE SEQUENCE [LARGE SCALE GENOMIC DNA]</scope>
    <source>
        <strain evidence="5 6">DSM 43768</strain>
    </source>
</reference>
<keyword evidence="6" id="KW-1185">Reference proteome</keyword>
<keyword evidence="2" id="KW-0472">Membrane</keyword>
<sequence>MWSYRVGFVIVVSLPWALVSAGPAGAHGALEDPLSRAAACGAEGPGQAARSAACRAAVRASGGVLTRAWDDLRVANVAGRDRQVIPDGKLCSGGLAAYRGLDLARADWPATTVRPGARFAFKYRGTIPHRGTFRMYVTKQGYDPREPLKWSDLERKPFLTATDPALKDGSYTISGRLPSRSGRHLIYTIWQNSDTPDTYYSCSDVVFRRSSNAAAAAAAVPRARPVAASRQDGVRRKDASWLVGGSVVLAGCAGATGLLIKRRRHRFER</sequence>
<feature type="chain" id="PRO_5038984227" evidence="3">
    <location>
        <begin position="22"/>
        <end position="269"/>
    </location>
</feature>
<dbReference type="InterPro" id="IPR014756">
    <property type="entry name" value="Ig_E-set"/>
</dbReference>
<dbReference type="PANTHER" id="PTHR34823:SF1">
    <property type="entry name" value="CHITIN-BINDING TYPE-4 DOMAIN-CONTAINING PROTEIN"/>
    <property type="match status" value="1"/>
</dbReference>
<comment type="caution">
    <text evidence="5">The sequence shown here is derived from an EMBL/GenBank/DDBJ whole genome shotgun (WGS) entry which is preliminary data.</text>
</comment>
<evidence type="ECO:0000313" key="6">
    <source>
        <dbReference type="Proteomes" id="UP000565579"/>
    </source>
</evidence>
<evidence type="ECO:0000256" key="1">
    <source>
        <dbReference type="ARBA" id="ARBA00022729"/>
    </source>
</evidence>
<dbReference type="InterPro" id="IPR004302">
    <property type="entry name" value="Cellulose/chitin-bd_N"/>
</dbReference>
<keyword evidence="2" id="KW-1133">Transmembrane helix</keyword>
<dbReference type="SUPFAM" id="SSF81296">
    <property type="entry name" value="E set domains"/>
    <property type="match status" value="1"/>
</dbReference>
<protein>
    <submittedName>
        <fullName evidence="5">Chitin-binding protein</fullName>
    </submittedName>
</protein>
<evidence type="ECO:0000256" key="2">
    <source>
        <dbReference type="SAM" id="Phobius"/>
    </source>
</evidence>
<dbReference type="CDD" id="cd21177">
    <property type="entry name" value="LPMO_AA10"/>
    <property type="match status" value="1"/>
</dbReference>
<organism evidence="5 6">
    <name type="scientific">Nonomuraea rubra</name>
    <dbReference type="NCBI Taxonomy" id="46180"/>
    <lineage>
        <taxon>Bacteria</taxon>
        <taxon>Bacillati</taxon>
        <taxon>Actinomycetota</taxon>
        <taxon>Actinomycetes</taxon>
        <taxon>Streptosporangiales</taxon>
        <taxon>Streptosporangiaceae</taxon>
        <taxon>Nonomuraea</taxon>
    </lineage>
</organism>
<feature type="domain" description="Chitin-binding type-4" evidence="4">
    <location>
        <begin position="27"/>
        <end position="205"/>
    </location>
</feature>
<evidence type="ECO:0000313" key="5">
    <source>
        <dbReference type="EMBL" id="MBB6556642.1"/>
    </source>
</evidence>
<proteinExistence type="predicted"/>
<gene>
    <name evidence="5" type="ORF">HD593_011437</name>
</gene>
<dbReference type="PANTHER" id="PTHR34823">
    <property type="entry name" value="GLCNAC-BINDING PROTEIN A"/>
    <property type="match status" value="1"/>
</dbReference>
<accession>A0A7X0P7T0</accession>
<dbReference type="AlphaFoldDB" id="A0A7X0P7T0"/>
<evidence type="ECO:0000259" key="4">
    <source>
        <dbReference type="Pfam" id="PF03067"/>
    </source>
</evidence>
<keyword evidence="1 3" id="KW-0732">Signal</keyword>
<feature type="signal peptide" evidence="3">
    <location>
        <begin position="1"/>
        <end position="21"/>
    </location>
</feature>
<dbReference type="Gene3D" id="2.70.50.50">
    <property type="entry name" value="chitin-binding protein cbp21"/>
    <property type="match status" value="1"/>
</dbReference>
<feature type="transmembrane region" description="Helical" evidence="2">
    <location>
        <begin position="239"/>
        <end position="260"/>
    </location>
</feature>
<dbReference type="Proteomes" id="UP000565579">
    <property type="component" value="Unassembled WGS sequence"/>
</dbReference>
<dbReference type="RefSeq" id="WP_185111076.1">
    <property type="nucleotide sequence ID" value="NZ_JACHMI010000001.1"/>
</dbReference>
<keyword evidence="2" id="KW-0812">Transmembrane</keyword>
<dbReference type="EMBL" id="JACHMI010000001">
    <property type="protein sequence ID" value="MBB6556642.1"/>
    <property type="molecule type" value="Genomic_DNA"/>
</dbReference>
<dbReference type="InterPro" id="IPR051024">
    <property type="entry name" value="GlcNAc_Chitin_IntDeg"/>
</dbReference>